<dbReference type="GO" id="GO:0030688">
    <property type="term" value="C:preribosome, small subunit precursor"/>
    <property type="evidence" value="ECO:0007669"/>
    <property type="project" value="InterPro"/>
</dbReference>
<dbReference type="InterPro" id="IPR028160">
    <property type="entry name" value="Slx9-like"/>
</dbReference>
<proteinExistence type="inferred from homology"/>
<protein>
    <recommendedName>
        <fullName evidence="3">Ribosome biogenesis protein SLX9</fullName>
    </recommendedName>
</protein>
<evidence type="ECO:0000256" key="3">
    <source>
        <dbReference type="ARBA" id="ARBA00021321"/>
    </source>
</evidence>
<dbReference type="OrthoDB" id="5429132at2759"/>
<accession>A0A9P4UPI0</accession>
<evidence type="ECO:0000256" key="2">
    <source>
        <dbReference type="ARBA" id="ARBA00011022"/>
    </source>
</evidence>
<feature type="region of interest" description="Disordered" evidence="5">
    <location>
        <begin position="1"/>
        <end position="26"/>
    </location>
</feature>
<dbReference type="GO" id="GO:0005730">
    <property type="term" value="C:nucleolus"/>
    <property type="evidence" value="ECO:0007669"/>
    <property type="project" value="UniProtKB-SubCell"/>
</dbReference>
<feature type="compositionally biased region" description="Basic and acidic residues" evidence="5">
    <location>
        <begin position="44"/>
        <end position="53"/>
    </location>
</feature>
<sequence length="240" mass="25789">MAPNRMRARASSRTSSKAAVDPNSVAKSHLSLRADYLSSLPNYHESEDPFRTTKRDKRAIRHNALLAKVREGGISKGQGARKKRRRPAGQLKTGVADLGDALPNIDESGSTGGNDDEWEGIDEEDEVNGVLDVEGVGLRKSTKRRRAGRQGEGKMVMKSLNQRPGAMKRKARMERGEMERFGRNLAQMVGSGQAAVATAKEGGSGAAPGEGAGAAQADRWAALRKFIGGTMEKSAVFKES</sequence>
<evidence type="ECO:0000313" key="7">
    <source>
        <dbReference type="Proteomes" id="UP000799441"/>
    </source>
</evidence>
<comment type="similarity">
    <text evidence="2">Belongs to the SLX9 family.</text>
</comment>
<feature type="region of interest" description="Disordered" evidence="5">
    <location>
        <begin position="38"/>
        <end position="58"/>
    </location>
</feature>
<feature type="compositionally biased region" description="Acidic residues" evidence="5">
    <location>
        <begin position="114"/>
        <end position="127"/>
    </location>
</feature>
<keyword evidence="4" id="KW-0539">Nucleus</keyword>
<dbReference type="Proteomes" id="UP000799441">
    <property type="component" value="Unassembled WGS sequence"/>
</dbReference>
<comment type="caution">
    <text evidence="6">The sequence shown here is derived from an EMBL/GenBank/DDBJ whole genome shotgun (WGS) entry which is preliminary data.</text>
</comment>
<evidence type="ECO:0000256" key="5">
    <source>
        <dbReference type="SAM" id="MobiDB-lite"/>
    </source>
</evidence>
<dbReference type="EMBL" id="MU003804">
    <property type="protein sequence ID" value="KAF2720045.1"/>
    <property type="molecule type" value="Genomic_DNA"/>
</dbReference>
<evidence type="ECO:0000313" key="6">
    <source>
        <dbReference type="EMBL" id="KAF2720045.1"/>
    </source>
</evidence>
<evidence type="ECO:0000256" key="4">
    <source>
        <dbReference type="ARBA" id="ARBA00023242"/>
    </source>
</evidence>
<organism evidence="6 7">
    <name type="scientific">Polychaeton citri CBS 116435</name>
    <dbReference type="NCBI Taxonomy" id="1314669"/>
    <lineage>
        <taxon>Eukaryota</taxon>
        <taxon>Fungi</taxon>
        <taxon>Dikarya</taxon>
        <taxon>Ascomycota</taxon>
        <taxon>Pezizomycotina</taxon>
        <taxon>Dothideomycetes</taxon>
        <taxon>Dothideomycetidae</taxon>
        <taxon>Capnodiales</taxon>
        <taxon>Capnodiaceae</taxon>
        <taxon>Polychaeton</taxon>
    </lineage>
</organism>
<gene>
    <name evidence="6" type="ORF">K431DRAFT_286197</name>
</gene>
<evidence type="ECO:0000256" key="1">
    <source>
        <dbReference type="ARBA" id="ARBA00004604"/>
    </source>
</evidence>
<comment type="subcellular location">
    <subcellularLocation>
        <location evidence="1">Nucleus</location>
        <location evidence="1">Nucleolus</location>
    </subcellularLocation>
</comment>
<dbReference type="GO" id="GO:0000462">
    <property type="term" value="P:maturation of SSU-rRNA from tricistronic rRNA transcript (SSU-rRNA, 5.8S rRNA, LSU-rRNA)"/>
    <property type="evidence" value="ECO:0007669"/>
    <property type="project" value="InterPro"/>
</dbReference>
<name>A0A9P4UPI0_9PEZI</name>
<reference evidence="6" key="1">
    <citation type="journal article" date="2020" name="Stud. Mycol.">
        <title>101 Dothideomycetes genomes: a test case for predicting lifestyles and emergence of pathogens.</title>
        <authorList>
            <person name="Haridas S."/>
            <person name="Albert R."/>
            <person name="Binder M."/>
            <person name="Bloem J."/>
            <person name="Labutti K."/>
            <person name="Salamov A."/>
            <person name="Andreopoulos B."/>
            <person name="Baker S."/>
            <person name="Barry K."/>
            <person name="Bills G."/>
            <person name="Bluhm B."/>
            <person name="Cannon C."/>
            <person name="Castanera R."/>
            <person name="Culley D."/>
            <person name="Daum C."/>
            <person name="Ezra D."/>
            <person name="Gonzalez J."/>
            <person name="Henrissat B."/>
            <person name="Kuo A."/>
            <person name="Liang C."/>
            <person name="Lipzen A."/>
            <person name="Lutzoni F."/>
            <person name="Magnuson J."/>
            <person name="Mondo S."/>
            <person name="Nolan M."/>
            <person name="Ohm R."/>
            <person name="Pangilinan J."/>
            <person name="Park H.-J."/>
            <person name="Ramirez L."/>
            <person name="Alfaro M."/>
            <person name="Sun H."/>
            <person name="Tritt A."/>
            <person name="Yoshinaga Y."/>
            <person name="Zwiers L.-H."/>
            <person name="Turgeon B."/>
            <person name="Goodwin S."/>
            <person name="Spatafora J."/>
            <person name="Crous P."/>
            <person name="Grigoriev I."/>
        </authorList>
    </citation>
    <scope>NUCLEOTIDE SEQUENCE</scope>
    <source>
        <strain evidence="6">CBS 116435</strain>
    </source>
</reference>
<dbReference type="AlphaFoldDB" id="A0A9P4UPI0"/>
<feature type="region of interest" description="Disordered" evidence="5">
    <location>
        <begin position="99"/>
        <end position="154"/>
    </location>
</feature>
<feature type="compositionally biased region" description="Basic residues" evidence="5">
    <location>
        <begin position="1"/>
        <end position="10"/>
    </location>
</feature>
<dbReference type="GO" id="GO:0030686">
    <property type="term" value="C:90S preribosome"/>
    <property type="evidence" value="ECO:0007669"/>
    <property type="project" value="InterPro"/>
</dbReference>
<dbReference type="Pfam" id="PF15341">
    <property type="entry name" value="SLX9"/>
    <property type="match status" value="1"/>
</dbReference>
<keyword evidence="7" id="KW-1185">Reference proteome</keyword>